<proteinExistence type="inferred from homology"/>
<keyword evidence="6 18" id="KW-0679">Respiratory chain</keyword>
<evidence type="ECO:0000256" key="7">
    <source>
        <dbReference type="ARBA" id="ARBA00022692"/>
    </source>
</evidence>
<dbReference type="GO" id="GO:0016491">
    <property type="term" value="F:oxidoreductase activity"/>
    <property type="evidence" value="ECO:0007669"/>
    <property type="project" value="UniProtKB-UniRule"/>
</dbReference>
<evidence type="ECO:0000313" key="21">
    <source>
        <dbReference type="EMBL" id="QBK83678.1"/>
    </source>
</evidence>
<evidence type="ECO:0000256" key="15">
    <source>
        <dbReference type="ARBA" id="ARBA00023136"/>
    </source>
</evidence>
<dbReference type="InterPro" id="IPR005798">
    <property type="entry name" value="Cyt_b/b6_C"/>
</dbReference>
<dbReference type="InterPro" id="IPR036150">
    <property type="entry name" value="Cyt_b/b6_C_sf"/>
</dbReference>
<comment type="cofactor">
    <cofactor evidence="18">
        <name>heme b</name>
        <dbReference type="ChEBI" id="CHEBI:60344"/>
    </cofactor>
    <text evidence="18">Binds 2 heme groups non-covalently.</text>
</comment>
<feature type="transmembrane region" description="Helical" evidence="18">
    <location>
        <begin position="346"/>
        <end position="365"/>
    </location>
</feature>
<evidence type="ECO:0000256" key="5">
    <source>
        <dbReference type="ARBA" id="ARBA00022617"/>
    </source>
</evidence>
<evidence type="ECO:0000259" key="19">
    <source>
        <dbReference type="PROSITE" id="PS51002"/>
    </source>
</evidence>
<keyword evidence="13" id="KW-0830">Ubiquinone</keyword>
<evidence type="ECO:0000256" key="12">
    <source>
        <dbReference type="ARBA" id="ARBA00023004"/>
    </source>
</evidence>
<feature type="transmembrane region" description="Helical" evidence="18">
    <location>
        <begin position="132"/>
        <end position="159"/>
    </location>
</feature>
<feature type="transmembrane region" description="Helical" evidence="18">
    <location>
        <begin position="222"/>
        <end position="243"/>
    </location>
</feature>
<evidence type="ECO:0000256" key="16">
    <source>
        <dbReference type="PIRSR" id="PIRSR038885-1"/>
    </source>
</evidence>
<dbReference type="SUPFAM" id="SSF81648">
    <property type="entry name" value="a domain/subunit of cytochrome bc1 complex (Ubiquinol-cytochrome c reductase)"/>
    <property type="match status" value="1"/>
</dbReference>
<dbReference type="CDD" id="cd00284">
    <property type="entry name" value="Cytochrome_b_N"/>
    <property type="match status" value="1"/>
</dbReference>
<feature type="binding site" description="axial binding residue" evidence="17">
    <location>
        <position position="89"/>
    </location>
    <ligand>
        <name>heme b</name>
        <dbReference type="ChEBI" id="CHEBI:60344"/>
        <label>b566</label>
    </ligand>
    <ligandPart>
        <name>Fe</name>
        <dbReference type="ChEBI" id="CHEBI:18248"/>
    </ligandPart>
</feature>
<dbReference type="Pfam" id="PF00032">
    <property type="entry name" value="Cytochrom_B_C"/>
    <property type="match status" value="1"/>
</dbReference>
<dbReference type="InterPro" id="IPR027387">
    <property type="entry name" value="Cytb/b6-like_sf"/>
</dbReference>
<evidence type="ECO:0000256" key="2">
    <source>
        <dbReference type="ARBA" id="ARBA00004448"/>
    </source>
</evidence>
<feature type="transmembrane region" description="Helical" evidence="18">
    <location>
        <begin position="21"/>
        <end position="49"/>
    </location>
</feature>
<dbReference type="AlphaFoldDB" id="A0A481YP54"/>
<keyword evidence="15 18" id="KW-0472">Membrane</keyword>
<evidence type="ECO:0000256" key="14">
    <source>
        <dbReference type="ARBA" id="ARBA00023128"/>
    </source>
</evidence>
<evidence type="ECO:0000256" key="8">
    <source>
        <dbReference type="ARBA" id="ARBA00022723"/>
    </source>
</evidence>
<feature type="domain" description="Cytochrome b/b6 N-terminal region profile" evidence="19">
    <location>
        <begin position="1"/>
        <end position="202"/>
    </location>
</feature>
<evidence type="ECO:0000256" key="11">
    <source>
        <dbReference type="ARBA" id="ARBA00022989"/>
    </source>
</evidence>
<feature type="transmembrane region" description="Helical" evidence="18">
    <location>
        <begin position="103"/>
        <end position="126"/>
    </location>
</feature>
<comment type="subcellular location">
    <subcellularLocation>
        <location evidence="2">Mitochondrion inner membrane</location>
        <topology evidence="2">Multi-pass membrane protein</topology>
    </subcellularLocation>
</comment>
<name>A0A481YP54_HELPO</name>
<sequence>MKKIREMEELMSLPSPVSISMWWNIGSLLGLLLMLQIITGFFLSLHYTADMTNTFSSIVHIMRDVPGGWLFRATHANGASMFFFLMYLHIGRGLYYQSYSLQYRTWLVGVTIFLLSMATAFLGYVLPWGQMSYWGATVITNLLSAVPYLGDSLVTWVWGGFSVNQATLNRFYSMHFLLPFGISMFAMVHLLLLHERGSSNPLGNLNHVSKIVFHPYFTWKDIVGLLLMLLFMLLVVFFFPTVFTDPENFMEANPMVTPTHIQPEWYFLFAYAILRSIPSKLGGVVALVASVLYLYVFPLFSFFPAVHTSFVKVSQYIFWLFFVTFLLLTWLGACPVEEPYISLSQPLTGLFFFFPLLYVGMHALWAKVLVF</sequence>
<feature type="binding site" evidence="16">
    <location>
        <position position="194"/>
    </location>
    <ligand>
        <name>a ubiquinone</name>
        <dbReference type="ChEBI" id="CHEBI:16389"/>
    </ligand>
</feature>
<keyword evidence="5 17" id="KW-0349">Heme</keyword>
<dbReference type="SUPFAM" id="SSF81342">
    <property type="entry name" value="Transmembrane di-heme cytochromes"/>
    <property type="match status" value="1"/>
</dbReference>
<keyword evidence="14 18" id="KW-0496">Mitochondrion</keyword>
<dbReference type="InterPro" id="IPR030689">
    <property type="entry name" value="Cytochrome_b"/>
</dbReference>
<feature type="transmembrane region" description="Helical" evidence="18">
    <location>
        <begin position="171"/>
        <end position="192"/>
    </location>
</feature>
<dbReference type="EMBL" id="MK347426">
    <property type="protein sequence ID" value="QBK83678.1"/>
    <property type="molecule type" value="Genomic_DNA"/>
</dbReference>
<accession>A0A481YP54</accession>
<dbReference type="GO" id="GO:0045275">
    <property type="term" value="C:respiratory chain complex III"/>
    <property type="evidence" value="ECO:0007669"/>
    <property type="project" value="InterPro"/>
</dbReference>
<organism evidence="21">
    <name type="scientific">Helix pomatia</name>
    <name type="common">Roman snail</name>
    <name type="synonym">Edible snail</name>
    <dbReference type="NCBI Taxonomy" id="6536"/>
    <lineage>
        <taxon>Eukaryota</taxon>
        <taxon>Metazoa</taxon>
        <taxon>Spiralia</taxon>
        <taxon>Lophotrochozoa</taxon>
        <taxon>Mollusca</taxon>
        <taxon>Gastropoda</taxon>
        <taxon>Heterobranchia</taxon>
        <taxon>Euthyneura</taxon>
        <taxon>Panpulmonata</taxon>
        <taxon>Eupulmonata</taxon>
        <taxon>Stylommatophora</taxon>
        <taxon>Helicina</taxon>
        <taxon>Helicoidea</taxon>
        <taxon>Helicidae</taxon>
        <taxon>Helix</taxon>
    </lineage>
</organism>
<keyword evidence="12 17" id="KW-0408">Iron</keyword>
<feature type="domain" description="Cytochrome b/b6 C-terminal region profile" evidence="20">
    <location>
        <begin position="203"/>
        <end position="371"/>
    </location>
</feature>
<dbReference type="InterPro" id="IPR048260">
    <property type="entry name" value="Cytochrome_b_C_euk/bac"/>
</dbReference>
<gene>
    <name evidence="21" type="primary">CYTB</name>
</gene>
<comment type="function">
    <text evidence="1 18">Component of the ubiquinol-cytochrome c reductase complex (complex III or cytochrome b-c1 complex) that is part of the mitochondrial respiratory chain. The b-c1 complex mediates electron transfer from ubiquinol to cytochrome c. Contributes to the generation of a proton gradient across the mitochondrial membrane that is then used for ATP synthesis.</text>
</comment>
<dbReference type="PROSITE" id="PS51002">
    <property type="entry name" value="CYTB_NTER"/>
    <property type="match status" value="1"/>
</dbReference>
<evidence type="ECO:0000256" key="9">
    <source>
        <dbReference type="ARBA" id="ARBA00022792"/>
    </source>
</evidence>
<evidence type="ECO:0000256" key="1">
    <source>
        <dbReference type="ARBA" id="ARBA00002566"/>
    </source>
</evidence>
<feature type="transmembrane region" description="Helical" evidence="18">
    <location>
        <begin position="316"/>
        <end position="334"/>
    </location>
</feature>
<evidence type="ECO:0000256" key="4">
    <source>
        <dbReference type="ARBA" id="ARBA00022448"/>
    </source>
</evidence>
<protein>
    <recommendedName>
        <fullName evidence="3 18">Cytochrome b</fullName>
    </recommendedName>
</protein>
<feature type="transmembrane region" description="Helical" evidence="18">
    <location>
        <begin position="281"/>
        <end position="304"/>
    </location>
</feature>
<evidence type="ECO:0000256" key="6">
    <source>
        <dbReference type="ARBA" id="ARBA00022660"/>
    </source>
</evidence>
<comment type="similarity">
    <text evidence="18">Belongs to the cytochrome b family.</text>
</comment>
<keyword evidence="9" id="KW-0999">Mitochondrion inner membrane</keyword>
<dbReference type="GO" id="GO:0046872">
    <property type="term" value="F:metal ion binding"/>
    <property type="evidence" value="ECO:0007669"/>
    <property type="project" value="UniProtKB-UniRule"/>
</dbReference>
<dbReference type="GO" id="GO:0005743">
    <property type="term" value="C:mitochondrial inner membrane"/>
    <property type="evidence" value="ECO:0007669"/>
    <property type="project" value="UniProtKB-SubCell"/>
</dbReference>
<evidence type="ECO:0000256" key="3">
    <source>
        <dbReference type="ARBA" id="ARBA00013531"/>
    </source>
</evidence>
<dbReference type="PIRSF" id="PIRSF038885">
    <property type="entry name" value="COB"/>
    <property type="match status" value="1"/>
</dbReference>
<feature type="binding site" description="axial binding residue" evidence="17">
    <location>
        <position position="175"/>
    </location>
    <ligand>
        <name>heme b</name>
        <dbReference type="ChEBI" id="CHEBI:60344"/>
        <label>b562</label>
    </ligand>
    <ligandPart>
        <name>Fe</name>
        <dbReference type="ChEBI" id="CHEBI:18248"/>
    </ligandPart>
</feature>
<keyword evidence="7 18" id="KW-0812">Transmembrane</keyword>
<feature type="transmembrane region" description="Helical" evidence="18">
    <location>
        <begin position="69"/>
        <end position="91"/>
    </location>
</feature>
<dbReference type="PANTHER" id="PTHR19271">
    <property type="entry name" value="CYTOCHROME B"/>
    <property type="match status" value="1"/>
</dbReference>
<dbReference type="InterPro" id="IPR016174">
    <property type="entry name" value="Di-haem_cyt_TM"/>
</dbReference>
<evidence type="ECO:0000256" key="13">
    <source>
        <dbReference type="ARBA" id="ARBA00023075"/>
    </source>
</evidence>
<keyword evidence="10 18" id="KW-0249">Electron transport</keyword>
<geneLocation type="mitochondrion" evidence="21"/>
<keyword evidence="11 18" id="KW-1133">Transmembrane helix</keyword>
<dbReference type="PROSITE" id="PS51003">
    <property type="entry name" value="CYTB_CTER"/>
    <property type="match status" value="1"/>
</dbReference>
<keyword evidence="4 18" id="KW-0813">Transport</keyword>
<dbReference type="Gene3D" id="1.20.810.10">
    <property type="entry name" value="Cytochrome Bc1 Complex, Chain C"/>
    <property type="match status" value="1"/>
</dbReference>
<dbReference type="CDD" id="cd00290">
    <property type="entry name" value="cytochrome_b_C"/>
    <property type="match status" value="1"/>
</dbReference>
<dbReference type="PANTHER" id="PTHR19271:SF16">
    <property type="entry name" value="CYTOCHROME B"/>
    <property type="match status" value="1"/>
</dbReference>
<dbReference type="Pfam" id="PF00033">
    <property type="entry name" value="Cytochrome_B"/>
    <property type="match status" value="1"/>
</dbReference>
<evidence type="ECO:0000256" key="10">
    <source>
        <dbReference type="ARBA" id="ARBA00022982"/>
    </source>
</evidence>
<dbReference type="InterPro" id="IPR005797">
    <property type="entry name" value="Cyt_b/b6_N"/>
</dbReference>
<comment type="cofactor">
    <cofactor evidence="17">
        <name>heme</name>
        <dbReference type="ChEBI" id="CHEBI:30413"/>
    </cofactor>
    <text evidence="17">Binds 2 heme groups non-covalently.</text>
</comment>
<dbReference type="InterPro" id="IPR048259">
    <property type="entry name" value="Cytochrome_b_N_euk/bac"/>
</dbReference>
<reference evidence="21" key="1">
    <citation type="journal article" date="2019" name="Zookeys">
        <title>The complete mitogenome of Helix pomatia and the basal phylogeny of Helicinae (Gastropoda, Stylommatophora, Helicidae).</title>
        <authorList>
            <person name="Korabek O."/>
            <person name="Petrusek A."/>
            <person name="Rovatsos M."/>
        </authorList>
    </citation>
    <scope>NUCLEOTIDE SEQUENCE</scope>
    <source>
        <strain evidence="21">P_488</strain>
    </source>
</reference>
<keyword evidence="8 17" id="KW-0479">Metal-binding</keyword>
<evidence type="ECO:0000256" key="18">
    <source>
        <dbReference type="RuleBase" id="RU362117"/>
    </source>
</evidence>
<dbReference type="GO" id="GO:0008121">
    <property type="term" value="F:quinol-cytochrome-c reductase activity"/>
    <property type="evidence" value="ECO:0007669"/>
    <property type="project" value="InterPro"/>
</dbReference>
<dbReference type="GO" id="GO:0006122">
    <property type="term" value="P:mitochondrial electron transport, ubiquinol to cytochrome c"/>
    <property type="evidence" value="ECO:0007669"/>
    <property type="project" value="TreeGrafter"/>
</dbReference>
<evidence type="ECO:0000259" key="20">
    <source>
        <dbReference type="PROSITE" id="PS51003"/>
    </source>
</evidence>
<feature type="binding site" description="axial binding residue" evidence="17">
    <location>
        <position position="75"/>
    </location>
    <ligand>
        <name>heme b</name>
        <dbReference type="ChEBI" id="CHEBI:60344"/>
        <label>b562</label>
    </ligand>
    <ligandPart>
        <name>Fe</name>
        <dbReference type="ChEBI" id="CHEBI:18248"/>
    </ligandPart>
</feature>
<feature type="binding site" description="axial binding residue" evidence="17">
    <location>
        <position position="189"/>
    </location>
    <ligand>
        <name>heme b</name>
        <dbReference type="ChEBI" id="CHEBI:60344"/>
        <label>b566</label>
    </ligand>
    <ligandPart>
        <name>Fe</name>
        <dbReference type="ChEBI" id="CHEBI:18248"/>
    </ligandPart>
</feature>
<evidence type="ECO:0000256" key="17">
    <source>
        <dbReference type="PIRSR" id="PIRSR038885-2"/>
    </source>
</evidence>